<dbReference type="OrthoDB" id="329835at2759"/>
<dbReference type="GO" id="GO:0004312">
    <property type="term" value="F:fatty acid synthase activity"/>
    <property type="evidence" value="ECO:0007669"/>
    <property type="project" value="TreeGrafter"/>
</dbReference>
<feature type="domain" description="Ketosynthase family 3 (KS3)" evidence="3">
    <location>
        <begin position="4"/>
        <end position="147"/>
    </location>
</feature>
<accession>A0A4U5NHX3</accession>
<gene>
    <name evidence="4" type="ORF">L596_016072</name>
</gene>
<dbReference type="PROSITE" id="PS52004">
    <property type="entry name" value="KS3_2"/>
    <property type="match status" value="1"/>
</dbReference>
<protein>
    <recommendedName>
        <fullName evidence="3">Ketosynthase family 3 (KS3) domain-containing protein</fullName>
    </recommendedName>
</protein>
<comment type="caution">
    <text evidence="4">The sequence shown here is derived from an EMBL/GenBank/DDBJ whole genome shotgun (WGS) entry which is preliminary data.</text>
</comment>
<dbReference type="Proteomes" id="UP000298663">
    <property type="component" value="Unassembled WGS sequence"/>
</dbReference>
<evidence type="ECO:0000313" key="5">
    <source>
        <dbReference type="Proteomes" id="UP000298663"/>
    </source>
</evidence>
<dbReference type="InterPro" id="IPR014030">
    <property type="entry name" value="Ketoacyl_synth_N"/>
</dbReference>
<dbReference type="Pfam" id="PF00109">
    <property type="entry name" value="ketoacyl-synt"/>
    <property type="match status" value="1"/>
</dbReference>
<evidence type="ECO:0000256" key="1">
    <source>
        <dbReference type="ARBA" id="ARBA00022450"/>
    </source>
</evidence>
<keyword evidence="5" id="KW-1185">Reference proteome</keyword>
<evidence type="ECO:0000256" key="2">
    <source>
        <dbReference type="ARBA" id="ARBA00022553"/>
    </source>
</evidence>
<dbReference type="GO" id="GO:0006633">
    <property type="term" value="P:fatty acid biosynthetic process"/>
    <property type="evidence" value="ECO:0007669"/>
    <property type="project" value="TreeGrafter"/>
</dbReference>
<dbReference type="PANTHER" id="PTHR43775:SF37">
    <property type="entry name" value="SI:DKEY-61P9.11"/>
    <property type="match status" value="1"/>
</dbReference>
<dbReference type="EMBL" id="AZBU02000004">
    <property type="protein sequence ID" value="TKR82332.1"/>
    <property type="molecule type" value="Genomic_DNA"/>
</dbReference>
<dbReference type="InterPro" id="IPR016039">
    <property type="entry name" value="Thiolase-like"/>
</dbReference>
<dbReference type="SUPFAM" id="SSF53901">
    <property type="entry name" value="Thiolase-like"/>
    <property type="match status" value="1"/>
</dbReference>
<dbReference type="SMART" id="SM00825">
    <property type="entry name" value="PKS_KS"/>
    <property type="match status" value="1"/>
</dbReference>
<reference evidence="4 5" key="2">
    <citation type="journal article" date="2019" name="G3 (Bethesda)">
        <title>Hybrid Assembly of the Genome of the Entomopathogenic Nematode Steinernema carpocapsae Identifies the X-Chromosome.</title>
        <authorList>
            <person name="Serra L."/>
            <person name="Macchietto M."/>
            <person name="Macias-Munoz A."/>
            <person name="McGill C.J."/>
            <person name="Rodriguez I.M."/>
            <person name="Rodriguez B."/>
            <person name="Murad R."/>
            <person name="Mortazavi A."/>
        </authorList>
    </citation>
    <scope>NUCLEOTIDE SEQUENCE [LARGE SCALE GENOMIC DNA]</scope>
    <source>
        <strain evidence="4 5">ALL</strain>
    </source>
</reference>
<reference evidence="4 5" key="1">
    <citation type="journal article" date="2015" name="Genome Biol.">
        <title>Comparative genomics of Steinernema reveals deeply conserved gene regulatory networks.</title>
        <authorList>
            <person name="Dillman A.R."/>
            <person name="Macchietto M."/>
            <person name="Porter C.F."/>
            <person name="Rogers A."/>
            <person name="Williams B."/>
            <person name="Antoshechkin I."/>
            <person name="Lee M.M."/>
            <person name="Goodwin Z."/>
            <person name="Lu X."/>
            <person name="Lewis E.E."/>
            <person name="Goodrich-Blair H."/>
            <person name="Stock S.P."/>
            <person name="Adams B.J."/>
            <person name="Sternberg P.W."/>
            <person name="Mortazavi A."/>
        </authorList>
    </citation>
    <scope>NUCLEOTIDE SEQUENCE [LARGE SCALE GENOMIC DNA]</scope>
    <source>
        <strain evidence="4 5">ALL</strain>
    </source>
</reference>
<dbReference type="STRING" id="34508.A0A4U5NHX3"/>
<evidence type="ECO:0000259" key="3">
    <source>
        <dbReference type="PROSITE" id="PS52004"/>
    </source>
</evidence>
<evidence type="ECO:0000313" key="4">
    <source>
        <dbReference type="EMBL" id="TKR82332.1"/>
    </source>
</evidence>
<dbReference type="Gene3D" id="3.40.47.10">
    <property type="match status" value="1"/>
</dbReference>
<dbReference type="InterPro" id="IPR020841">
    <property type="entry name" value="PKS_Beta-ketoAc_synthase_dom"/>
</dbReference>
<proteinExistence type="predicted"/>
<dbReference type="AlphaFoldDB" id="A0A4U5NHX3"/>
<keyword evidence="1" id="KW-0596">Phosphopantetheine</keyword>
<dbReference type="PANTHER" id="PTHR43775">
    <property type="entry name" value="FATTY ACID SYNTHASE"/>
    <property type="match status" value="1"/>
</dbReference>
<keyword evidence="2" id="KW-0597">Phosphoprotein</keyword>
<dbReference type="InterPro" id="IPR050091">
    <property type="entry name" value="PKS_NRPS_Biosynth_Enz"/>
</dbReference>
<name>A0A4U5NHX3_STECR</name>
<sequence>MDLQKSVSIIGRACRLPGCDSFDEFRDAVLVGRDLTEEIPSNRWLLDGVKLMYPNFKAGFVESIDLFDNKYFNINTEEALAMDPSQRVLLELTVEALDSAGLSLSSVALARTAVFVAQSDSSEYAEMIDEPSRYHTAGTHAALTAGR</sequence>
<organism evidence="4 5">
    <name type="scientific">Steinernema carpocapsae</name>
    <name type="common">Entomopathogenic nematode</name>
    <dbReference type="NCBI Taxonomy" id="34508"/>
    <lineage>
        <taxon>Eukaryota</taxon>
        <taxon>Metazoa</taxon>
        <taxon>Ecdysozoa</taxon>
        <taxon>Nematoda</taxon>
        <taxon>Chromadorea</taxon>
        <taxon>Rhabditida</taxon>
        <taxon>Tylenchina</taxon>
        <taxon>Panagrolaimomorpha</taxon>
        <taxon>Strongyloidoidea</taxon>
        <taxon>Steinernematidae</taxon>
        <taxon>Steinernema</taxon>
    </lineage>
</organism>